<name>A0ABQ4ZK59_9ASTR</name>
<gene>
    <name evidence="2" type="ORF">Tco_0772512</name>
</gene>
<dbReference type="Proteomes" id="UP001151760">
    <property type="component" value="Unassembled WGS sequence"/>
</dbReference>
<dbReference type="SUPFAM" id="SSF56112">
    <property type="entry name" value="Protein kinase-like (PK-like)"/>
    <property type="match status" value="1"/>
</dbReference>
<dbReference type="EMBL" id="BQNB010011384">
    <property type="protein sequence ID" value="GJS89876.1"/>
    <property type="molecule type" value="Genomic_DNA"/>
</dbReference>
<reference evidence="2" key="1">
    <citation type="journal article" date="2022" name="Int. J. Mol. Sci.">
        <title>Draft Genome of Tanacetum Coccineum: Genomic Comparison of Closely Related Tanacetum-Family Plants.</title>
        <authorList>
            <person name="Yamashiro T."/>
            <person name="Shiraishi A."/>
            <person name="Nakayama K."/>
            <person name="Satake H."/>
        </authorList>
    </citation>
    <scope>NUCLEOTIDE SEQUENCE</scope>
</reference>
<accession>A0ABQ4ZK59</accession>
<dbReference type="Pfam" id="PF11883">
    <property type="entry name" value="DUF3403"/>
    <property type="match status" value="1"/>
</dbReference>
<proteinExistence type="predicted"/>
<dbReference type="PANTHER" id="PTHR27006">
    <property type="entry name" value="PROMASTIGOTE SURFACE ANTIGEN PROTEIN PSA"/>
    <property type="match status" value="1"/>
</dbReference>
<feature type="non-terminal residue" evidence="2">
    <location>
        <position position="1"/>
    </location>
</feature>
<dbReference type="PANTHER" id="PTHR27006:SF587">
    <property type="entry name" value="RECEPTOR-LIKE SERINE_THREONINE-PROTEIN KINASE"/>
    <property type="match status" value="1"/>
</dbReference>
<protein>
    <submittedName>
        <fullName evidence="2">Receptor-like serine/threonine-protein kinase SD1-8</fullName>
    </submittedName>
</protein>
<reference evidence="2" key="2">
    <citation type="submission" date="2022-01" db="EMBL/GenBank/DDBJ databases">
        <authorList>
            <person name="Yamashiro T."/>
            <person name="Shiraishi A."/>
            <person name="Satake H."/>
            <person name="Nakayama K."/>
        </authorList>
    </citation>
    <scope>NUCLEOTIDE SEQUENCE</scope>
</reference>
<feature type="domain" description="S-locus receptor kinase C-terminal" evidence="1">
    <location>
        <begin position="101"/>
        <end position="145"/>
    </location>
</feature>
<evidence type="ECO:0000313" key="2">
    <source>
        <dbReference type="EMBL" id="GJS89876.1"/>
    </source>
</evidence>
<comment type="caution">
    <text evidence="2">The sequence shown here is derived from an EMBL/GenBank/DDBJ whole genome shotgun (WGS) entry which is preliminary data.</text>
</comment>
<dbReference type="InterPro" id="IPR011009">
    <property type="entry name" value="Kinase-like_dom_sf"/>
</dbReference>
<sequence>KEMNPKISDFGLARMFGLLLEIVSGKRNRGFYFADNQLNLLGHTWKLWSEGNCLELLDESVGAEFSRDEVLRCIHIGLLCVQEQAEQRPNMAKVLLMLSSDVGQLPQPRHPGFNIGLRSSEVKFPINHDESASVNQVTITILDGR</sequence>
<organism evidence="2 3">
    <name type="scientific">Tanacetum coccineum</name>
    <dbReference type="NCBI Taxonomy" id="301880"/>
    <lineage>
        <taxon>Eukaryota</taxon>
        <taxon>Viridiplantae</taxon>
        <taxon>Streptophyta</taxon>
        <taxon>Embryophyta</taxon>
        <taxon>Tracheophyta</taxon>
        <taxon>Spermatophyta</taxon>
        <taxon>Magnoliopsida</taxon>
        <taxon>eudicotyledons</taxon>
        <taxon>Gunneridae</taxon>
        <taxon>Pentapetalae</taxon>
        <taxon>asterids</taxon>
        <taxon>campanulids</taxon>
        <taxon>Asterales</taxon>
        <taxon>Asteraceae</taxon>
        <taxon>Asteroideae</taxon>
        <taxon>Anthemideae</taxon>
        <taxon>Anthemidinae</taxon>
        <taxon>Tanacetum</taxon>
    </lineage>
</organism>
<evidence type="ECO:0000259" key="1">
    <source>
        <dbReference type="Pfam" id="PF11883"/>
    </source>
</evidence>
<evidence type="ECO:0000313" key="3">
    <source>
        <dbReference type="Proteomes" id="UP001151760"/>
    </source>
</evidence>
<dbReference type="InterPro" id="IPR021820">
    <property type="entry name" value="S-locus_recpt_kinase_C"/>
</dbReference>
<dbReference type="Gene3D" id="1.10.510.10">
    <property type="entry name" value="Transferase(Phosphotransferase) domain 1"/>
    <property type="match status" value="1"/>
</dbReference>
<keyword evidence="3" id="KW-1185">Reference proteome</keyword>